<dbReference type="InterPro" id="IPR017938">
    <property type="entry name" value="Riboflavin_synthase-like_b-brl"/>
</dbReference>
<dbReference type="InterPro" id="IPR051410">
    <property type="entry name" value="Ferric/Cupric_Reductase"/>
</dbReference>
<dbReference type="GO" id="GO:0015677">
    <property type="term" value="P:copper ion import"/>
    <property type="evidence" value="ECO:0007669"/>
    <property type="project" value="TreeGrafter"/>
</dbReference>
<evidence type="ECO:0000256" key="9">
    <source>
        <dbReference type="ARBA" id="ARBA00022982"/>
    </source>
</evidence>
<name>A0A9P8SZ25_9ASCO</name>
<dbReference type="GeneID" id="70238838"/>
<dbReference type="GO" id="GO:0052851">
    <property type="term" value="F:ferric-chelate reductase (NADPH) activity"/>
    <property type="evidence" value="ECO:0007669"/>
    <property type="project" value="UniProtKB-EC"/>
</dbReference>
<dbReference type="PANTHER" id="PTHR32361">
    <property type="entry name" value="FERRIC/CUPRIC REDUCTASE TRANSMEMBRANE COMPONENT"/>
    <property type="match status" value="1"/>
</dbReference>
<evidence type="ECO:0000256" key="1">
    <source>
        <dbReference type="ARBA" id="ARBA00004651"/>
    </source>
</evidence>
<dbReference type="Pfam" id="PF08030">
    <property type="entry name" value="NAD_binding_6"/>
    <property type="match status" value="1"/>
</dbReference>
<dbReference type="GO" id="GO:0005886">
    <property type="term" value="C:plasma membrane"/>
    <property type="evidence" value="ECO:0007669"/>
    <property type="project" value="UniProtKB-SubCell"/>
</dbReference>
<evidence type="ECO:0000256" key="12">
    <source>
        <dbReference type="ARBA" id="ARBA00023065"/>
    </source>
</evidence>
<gene>
    <name evidence="17" type="ORF">OGAPHI_006874</name>
</gene>
<dbReference type="AlphaFoldDB" id="A0A9P8SZ25"/>
<dbReference type="GO" id="GO:0006879">
    <property type="term" value="P:intracellular iron ion homeostasis"/>
    <property type="evidence" value="ECO:0007669"/>
    <property type="project" value="TreeGrafter"/>
</dbReference>
<organism evidence="17 18">
    <name type="scientific">Ogataea philodendri</name>
    <dbReference type="NCBI Taxonomy" id="1378263"/>
    <lineage>
        <taxon>Eukaryota</taxon>
        <taxon>Fungi</taxon>
        <taxon>Dikarya</taxon>
        <taxon>Ascomycota</taxon>
        <taxon>Saccharomycotina</taxon>
        <taxon>Pichiomycetes</taxon>
        <taxon>Pichiales</taxon>
        <taxon>Pichiaceae</taxon>
        <taxon>Ogataea</taxon>
    </lineage>
</organism>
<sequence length="561" mass="63455">MTGRDLLVYDDVHCIADMKTDHYMMLKKASQAATPWADMALYGKYITYFIAGWIFFGSVKHFLFSNYDVDRRSDGPAKIWERLIAAGRFIVYRQLPTKICSQLGLPTSVGSLLLIGAVTLYSLLWCFVPHPYYRACLGFGSPPLGVRAGFISTAFVPFIFIMSGKSNIVGFLTGVSHEKLNKYHQTASILCLFFGWVHTIPFYYQANKEGGTSRVHEKMYSDAIWVSGVPPIIFLTLLWLGSLRIIRKFWYEAFVSFHWVLAVGFYISLFYHIYDELQAHKYLVATIIVWGLQFLYRWFAKGYLRPGRVMKKTVAKISQFESLNQKCVELMVDLPLNAVPGQHVFLRALDNTALQSHPFSVIPTSVGFKLLVRVYDGFTKHLFETASRSSTISLLVDGPYGGVSRDPRSFSNLFLICSGSGITTCLPFVSSYASLLDDPRASLSKIRLDWIVRHSDDVSWVRDELVAIYDTFKMETKTGALEINIYCVQSSEKEQVIGPEYNKFKPAVKELVRNFSLGSTNCIISSGSHALKNEVGNAAARLQSQVGKVREVYLHTEEFSF</sequence>
<evidence type="ECO:0000256" key="10">
    <source>
        <dbReference type="ARBA" id="ARBA00022989"/>
    </source>
</evidence>
<accession>A0A9P8SZ25</accession>
<evidence type="ECO:0000256" key="6">
    <source>
        <dbReference type="ARBA" id="ARBA00022630"/>
    </source>
</evidence>
<evidence type="ECO:0000256" key="8">
    <source>
        <dbReference type="ARBA" id="ARBA00022827"/>
    </source>
</evidence>
<evidence type="ECO:0000256" key="15">
    <source>
        <dbReference type="SAM" id="Phobius"/>
    </source>
</evidence>
<dbReference type="Proteomes" id="UP000769157">
    <property type="component" value="Unassembled WGS sequence"/>
</dbReference>
<dbReference type="InterPro" id="IPR013130">
    <property type="entry name" value="Fe3_Rdtase_TM_dom"/>
</dbReference>
<evidence type="ECO:0000313" key="17">
    <source>
        <dbReference type="EMBL" id="KAH3660288.1"/>
    </source>
</evidence>
<keyword evidence="13 15" id="KW-0472">Membrane</keyword>
<feature type="transmembrane region" description="Helical" evidence="15">
    <location>
        <begin position="103"/>
        <end position="124"/>
    </location>
</feature>
<dbReference type="PANTHER" id="PTHR32361:SF23">
    <property type="entry name" value="FERRIC-CHELATE REDUCTASE"/>
    <property type="match status" value="1"/>
</dbReference>
<feature type="transmembrane region" description="Helical" evidence="15">
    <location>
        <begin position="413"/>
        <end position="435"/>
    </location>
</feature>
<dbReference type="InterPro" id="IPR013112">
    <property type="entry name" value="FAD-bd_8"/>
</dbReference>
<dbReference type="InterPro" id="IPR013121">
    <property type="entry name" value="Fe_red_NAD-bd_6"/>
</dbReference>
<dbReference type="Pfam" id="PF01794">
    <property type="entry name" value="Ferric_reduct"/>
    <property type="match status" value="1"/>
</dbReference>
<evidence type="ECO:0000256" key="4">
    <source>
        <dbReference type="ARBA" id="ARBA00022448"/>
    </source>
</evidence>
<keyword evidence="7 15" id="KW-0812">Transmembrane</keyword>
<evidence type="ECO:0000256" key="7">
    <source>
        <dbReference type="ARBA" id="ARBA00022692"/>
    </source>
</evidence>
<proteinExistence type="inferred from homology"/>
<dbReference type="Pfam" id="PF08022">
    <property type="entry name" value="FAD_binding_8"/>
    <property type="match status" value="1"/>
</dbReference>
<dbReference type="RefSeq" id="XP_046057991.1">
    <property type="nucleotide sequence ID" value="XM_046208207.1"/>
</dbReference>
<evidence type="ECO:0000256" key="5">
    <source>
        <dbReference type="ARBA" id="ARBA00022475"/>
    </source>
</evidence>
<evidence type="ECO:0000259" key="16">
    <source>
        <dbReference type="PROSITE" id="PS51384"/>
    </source>
</evidence>
<keyword evidence="11" id="KW-0560">Oxidoreductase</keyword>
<keyword evidence="6" id="KW-0285">Flavoprotein</keyword>
<dbReference type="EC" id="1.16.1.9" evidence="3"/>
<dbReference type="SFLD" id="SFLDS00052">
    <property type="entry name" value="Ferric_Reductase_Domain"/>
    <property type="match status" value="1"/>
</dbReference>
<dbReference type="SUPFAM" id="SSF63380">
    <property type="entry name" value="Riboflavin synthase domain-like"/>
    <property type="match status" value="1"/>
</dbReference>
<feature type="transmembrane region" description="Helical" evidence="15">
    <location>
        <begin position="253"/>
        <end position="274"/>
    </location>
</feature>
<dbReference type="InterPro" id="IPR039261">
    <property type="entry name" value="FNR_nucleotide-bd"/>
</dbReference>
<feature type="transmembrane region" description="Helical" evidence="15">
    <location>
        <begin position="224"/>
        <end position="241"/>
    </location>
</feature>
<feature type="domain" description="FAD-binding FR-type" evidence="16">
    <location>
        <begin position="310"/>
        <end position="406"/>
    </location>
</feature>
<reference evidence="17" key="1">
    <citation type="journal article" date="2021" name="Open Biol.">
        <title>Shared evolutionary footprints suggest mitochondrial oxidative damage underlies multiple complex I losses in fungi.</title>
        <authorList>
            <person name="Schikora-Tamarit M.A."/>
            <person name="Marcet-Houben M."/>
            <person name="Nosek J."/>
            <person name="Gabaldon T."/>
        </authorList>
    </citation>
    <scope>NUCLEOTIDE SEQUENCE</scope>
    <source>
        <strain evidence="17">CBS6075</strain>
    </source>
</reference>
<keyword evidence="8" id="KW-0274">FAD</keyword>
<dbReference type="GO" id="GO:0006826">
    <property type="term" value="P:iron ion transport"/>
    <property type="evidence" value="ECO:0007669"/>
    <property type="project" value="UniProtKB-ARBA"/>
</dbReference>
<evidence type="ECO:0000256" key="14">
    <source>
        <dbReference type="ARBA" id="ARBA00048483"/>
    </source>
</evidence>
<comment type="caution">
    <text evidence="17">The sequence shown here is derived from an EMBL/GenBank/DDBJ whole genome shotgun (WGS) entry which is preliminary data.</text>
</comment>
<dbReference type="CDD" id="cd06186">
    <property type="entry name" value="NOX_Duox_like_FAD_NADP"/>
    <property type="match status" value="1"/>
</dbReference>
<dbReference type="InterPro" id="IPR017927">
    <property type="entry name" value="FAD-bd_FR_type"/>
</dbReference>
<keyword evidence="5" id="KW-1003">Cell membrane</keyword>
<protein>
    <recommendedName>
        <fullName evidence="3">ferric-chelate reductase (NADPH)</fullName>
        <ecNumber evidence="3">1.16.1.9</ecNumber>
    </recommendedName>
</protein>
<feature type="transmembrane region" description="Helical" evidence="15">
    <location>
        <begin position="280"/>
        <end position="300"/>
    </location>
</feature>
<comment type="similarity">
    <text evidence="2">Belongs to the ferric reductase (FRE) family.</text>
</comment>
<feature type="transmembrane region" description="Helical" evidence="15">
    <location>
        <begin position="45"/>
        <end position="63"/>
    </location>
</feature>
<evidence type="ECO:0000256" key="3">
    <source>
        <dbReference type="ARBA" id="ARBA00012668"/>
    </source>
</evidence>
<dbReference type="EMBL" id="JAEUBE010000504">
    <property type="protein sequence ID" value="KAH3660288.1"/>
    <property type="molecule type" value="Genomic_DNA"/>
</dbReference>
<keyword evidence="4" id="KW-0813">Transport</keyword>
<keyword evidence="10 15" id="KW-1133">Transmembrane helix</keyword>
<dbReference type="PROSITE" id="PS51384">
    <property type="entry name" value="FAD_FR"/>
    <property type="match status" value="1"/>
</dbReference>
<keyword evidence="12" id="KW-0406">Ion transport</keyword>
<evidence type="ECO:0000256" key="13">
    <source>
        <dbReference type="ARBA" id="ARBA00023136"/>
    </source>
</evidence>
<evidence type="ECO:0000256" key="2">
    <source>
        <dbReference type="ARBA" id="ARBA00006278"/>
    </source>
</evidence>
<dbReference type="SFLD" id="SFLDG01168">
    <property type="entry name" value="Ferric_reductase_subgroup_(FRE"/>
    <property type="match status" value="1"/>
</dbReference>
<dbReference type="OrthoDB" id="17725at2759"/>
<evidence type="ECO:0000256" key="11">
    <source>
        <dbReference type="ARBA" id="ARBA00023002"/>
    </source>
</evidence>
<keyword evidence="18" id="KW-1185">Reference proteome</keyword>
<dbReference type="Gene3D" id="3.40.50.80">
    <property type="entry name" value="Nucleotide-binding domain of ferredoxin-NADP reductase (FNR) module"/>
    <property type="match status" value="1"/>
</dbReference>
<keyword evidence="9" id="KW-0249">Electron transport</keyword>
<comment type="catalytic activity">
    <reaction evidence="14">
        <text>2 a Fe(II)-siderophore + NADP(+) + H(+) = 2 a Fe(III)-siderophore + NADPH</text>
        <dbReference type="Rhea" id="RHEA:28795"/>
        <dbReference type="Rhea" id="RHEA-COMP:11342"/>
        <dbReference type="Rhea" id="RHEA-COMP:11344"/>
        <dbReference type="ChEBI" id="CHEBI:15378"/>
        <dbReference type="ChEBI" id="CHEBI:29033"/>
        <dbReference type="ChEBI" id="CHEBI:29034"/>
        <dbReference type="ChEBI" id="CHEBI:57783"/>
        <dbReference type="ChEBI" id="CHEBI:58349"/>
        <dbReference type="EC" id="1.16.1.9"/>
    </reaction>
</comment>
<evidence type="ECO:0000313" key="18">
    <source>
        <dbReference type="Proteomes" id="UP000769157"/>
    </source>
</evidence>
<feature type="transmembrane region" description="Helical" evidence="15">
    <location>
        <begin position="183"/>
        <end position="204"/>
    </location>
</feature>
<comment type="subcellular location">
    <subcellularLocation>
        <location evidence="1">Cell membrane</location>
        <topology evidence="1">Multi-pass membrane protein</topology>
    </subcellularLocation>
</comment>
<reference evidence="17" key="2">
    <citation type="submission" date="2021-01" db="EMBL/GenBank/DDBJ databases">
        <authorList>
            <person name="Schikora-Tamarit M.A."/>
        </authorList>
    </citation>
    <scope>NUCLEOTIDE SEQUENCE</scope>
    <source>
        <strain evidence="17">CBS6075</strain>
    </source>
</reference>
<dbReference type="SUPFAM" id="SSF52343">
    <property type="entry name" value="Ferredoxin reductase-like, C-terminal NADP-linked domain"/>
    <property type="match status" value="1"/>
</dbReference>